<proteinExistence type="predicted"/>
<comment type="caution">
    <text evidence="4">The sequence shown here is derived from an EMBL/GenBank/DDBJ whole genome shotgun (WGS) entry which is preliminary data.</text>
</comment>
<evidence type="ECO:0000259" key="3">
    <source>
        <dbReference type="Pfam" id="PF08541"/>
    </source>
</evidence>
<dbReference type="InterPro" id="IPR016039">
    <property type="entry name" value="Thiolase-like"/>
</dbReference>
<evidence type="ECO:0000313" key="5">
    <source>
        <dbReference type="Proteomes" id="UP000318733"/>
    </source>
</evidence>
<dbReference type="Pfam" id="PF08541">
    <property type="entry name" value="ACP_syn_III_C"/>
    <property type="match status" value="1"/>
</dbReference>
<dbReference type="PANTHER" id="PTHR34069">
    <property type="entry name" value="3-OXOACYL-[ACYL-CARRIER-PROTEIN] SYNTHASE 3"/>
    <property type="match status" value="1"/>
</dbReference>
<dbReference type="Proteomes" id="UP000318733">
    <property type="component" value="Unassembled WGS sequence"/>
</dbReference>
<dbReference type="OrthoDB" id="2514738at2"/>
<dbReference type="AlphaFoldDB" id="A0A556MHN8"/>
<dbReference type="GO" id="GO:0016746">
    <property type="term" value="F:acyltransferase activity"/>
    <property type="evidence" value="ECO:0007669"/>
    <property type="project" value="UniProtKB-KW"/>
</dbReference>
<accession>A0A556MHN8</accession>
<dbReference type="PANTHER" id="PTHR34069:SF3">
    <property type="entry name" value="ACYL-COA:ACYL-COA ALKYLTRANSFERASE"/>
    <property type="match status" value="1"/>
</dbReference>
<reference evidence="4 5" key="1">
    <citation type="submission" date="2019-07" db="EMBL/GenBank/DDBJ databases">
        <authorList>
            <person name="Huq M.A."/>
        </authorList>
    </citation>
    <scope>NUCLEOTIDE SEQUENCE [LARGE SCALE GENOMIC DNA]</scope>
    <source>
        <strain evidence="4 5">MAH-19</strain>
    </source>
</reference>
<keyword evidence="2" id="KW-0012">Acyltransferase</keyword>
<dbReference type="GO" id="GO:0044550">
    <property type="term" value="P:secondary metabolite biosynthetic process"/>
    <property type="evidence" value="ECO:0007669"/>
    <property type="project" value="TreeGrafter"/>
</dbReference>
<evidence type="ECO:0000256" key="2">
    <source>
        <dbReference type="ARBA" id="ARBA00023315"/>
    </source>
</evidence>
<dbReference type="Gene3D" id="3.40.47.10">
    <property type="match status" value="2"/>
</dbReference>
<dbReference type="SUPFAM" id="SSF53901">
    <property type="entry name" value="Thiolase-like"/>
    <property type="match status" value="2"/>
</dbReference>
<dbReference type="CDD" id="cd00827">
    <property type="entry name" value="init_cond_enzymes"/>
    <property type="match status" value="1"/>
</dbReference>
<evidence type="ECO:0000256" key="1">
    <source>
        <dbReference type="ARBA" id="ARBA00022679"/>
    </source>
</evidence>
<dbReference type="RefSeq" id="WP_144249420.1">
    <property type="nucleotide sequence ID" value="NZ_VLPK01000003.1"/>
</dbReference>
<dbReference type="EMBL" id="VLPK01000003">
    <property type="protein sequence ID" value="TSJ39383.1"/>
    <property type="molecule type" value="Genomic_DNA"/>
</dbReference>
<keyword evidence="5" id="KW-1185">Reference proteome</keyword>
<dbReference type="InterPro" id="IPR013747">
    <property type="entry name" value="ACP_syn_III_C"/>
</dbReference>
<gene>
    <name evidence="4" type="ORF">FO440_16680</name>
</gene>
<organism evidence="4 5">
    <name type="scientific">Mucilaginibacter corticis</name>
    <dbReference type="NCBI Taxonomy" id="2597670"/>
    <lineage>
        <taxon>Bacteria</taxon>
        <taxon>Pseudomonadati</taxon>
        <taxon>Bacteroidota</taxon>
        <taxon>Sphingobacteriia</taxon>
        <taxon>Sphingobacteriales</taxon>
        <taxon>Sphingobacteriaceae</taxon>
        <taxon>Mucilaginibacter</taxon>
    </lineage>
</organism>
<dbReference type="NCBIfam" id="NF005293">
    <property type="entry name" value="PRK06816.1"/>
    <property type="match status" value="1"/>
</dbReference>
<name>A0A556MHN8_9SPHI</name>
<sequence length="379" mass="42251">MPVYITNTSKFLPNEPVPNDDMELYLGYINDKPSKSKSIVLRNNGIKTRFYALTKGGKPTHTNAEMTALAVKELFKDNLAEMQETELLSCGTSSPDQMMPSHGVMTHGWLPEIGPIEVVSPSGVCCAGMHSLKYAYLAIKSGEVKSAVATGSERFSGLLVSDVFEEEAQKLKELTDNPFIAFQKDFLRWMLSDGASAFKLSDEPNNEGLSLRIDWIEGVSYANEMETCMYMGGEKQADGTLKGFMDYTPEEIMTKSIFSVKQDINLLSDNIVPLGGKKIKEIFEKKGLTAGDIDHFLPHISSNFFRSKIYDLVEIYGGGIPYEKWFINLYTVGNVGAASVYLMIDELFHSGRLKKGERILLLVPESSRFSYMYAMLTVC</sequence>
<keyword evidence="1" id="KW-0808">Transferase</keyword>
<protein>
    <submittedName>
        <fullName evidence="4">StlD/DarB family beta-ketosynthase</fullName>
    </submittedName>
</protein>
<evidence type="ECO:0000313" key="4">
    <source>
        <dbReference type="EMBL" id="TSJ39383.1"/>
    </source>
</evidence>
<feature type="domain" description="Beta-ketoacyl-[acyl-carrier-protein] synthase III C-terminal" evidence="3">
    <location>
        <begin position="284"/>
        <end position="362"/>
    </location>
</feature>